<sequence length="268" mass="31534">MSNLLLKTEIEQLKEFRFSDRQFQSSLSRPVIELCDEKIIKQYLDNVGKKIAAPDKRVAASMFMKRYGFFAVLNLFAMTVFNKRLNVSLANISLETSEEEKIWYWNPKFYFTDLQTVSAPSDSRDKWRDDSLRAIFHDHIHEVIMTLTTHSGLSKKVLWENVAIYVYWLYESVLTKPKFDDKREIIQEDFEYIVKRAEGELFGPIAFNPLSRYLGVKAYRPEYDQNIRTRKTCCLYYKTTSNGDRCKTCPLNCKIGDKSDESKNRRTS</sequence>
<dbReference type="InterPro" id="IPR024726">
    <property type="entry name" value="FhuF_C"/>
</dbReference>
<dbReference type="RefSeq" id="WP_136378520.1">
    <property type="nucleotide sequence ID" value="NZ_SLUB01000005.1"/>
</dbReference>
<dbReference type="EMBL" id="SLUB01000005">
    <property type="protein sequence ID" value="THE14193.1"/>
    <property type="molecule type" value="Genomic_DNA"/>
</dbReference>
<dbReference type="OrthoDB" id="5870636at2"/>
<dbReference type="GO" id="GO:0051537">
    <property type="term" value="F:2 iron, 2 sulfur cluster binding"/>
    <property type="evidence" value="ECO:0007669"/>
    <property type="project" value="InterPro"/>
</dbReference>
<dbReference type="InterPro" id="IPR022770">
    <property type="entry name" value="IucA/IucC-like_C"/>
</dbReference>
<proteinExistence type="predicted"/>
<dbReference type="GO" id="GO:0003824">
    <property type="term" value="F:catalytic activity"/>
    <property type="evidence" value="ECO:0007669"/>
    <property type="project" value="UniProtKB-ARBA"/>
</dbReference>
<feature type="domain" description="Ferric siderophore reductase C-terminal" evidence="2">
    <location>
        <begin position="230"/>
        <end position="251"/>
    </location>
</feature>
<reference evidence="3 4" key="1">
    <citation type="journal article" date="2019" name="Indoor Air">
        <title>Impacts of indoor surface finishes on bacterial viability.</title>
        <authorList>
            <person name="Hu J."/>
            <person name="Maamar S.B."/>
            <person name="Glawe A.J."/>
            <person name="Gottel N."/>
            <person name="Gilbert J.A."/>
            <person name="Hartmann E.M."/>
        </authorList>
    </citation>
    <scope>NUCLEOTIDE SEQUENCE [LARGE SCALE GENOMIC DNA]</scope>
    <source>
        <strain evidence="3 4">AF060A6</strain>
    </source>
</reference>
<keyword evidence="4" id="KW-1185">Reference proteome</keyword>
<dbReference type="AlphaFoldDB" id="A0A4V3V879"/>
<accession>A0A4V3V879</accession>
<evidence type="ECO:0000313" key="3">
    <source>
        <dbReference type="EMBL" id="THE14193.1"/>
    </source>
</evidence>
<evidence type="ECO:0000259" key="1">
    <source>
        <dbReference type="Pfam" id="PF06276"/>
    </source>
</evidence>
<evidence type="ECO:0000259" key="2">
    <source>
        <dbReference type="Pfam" id="PF11575"/>
    </source>
</evidence>
<dbReference type="Pfam" id="PF06276">
    <property type="entry name" value="FhuF"/>
    <property type="match status" value="1"/>
</dbReference>
<gene>
    <name evidence="3" type="ORF">E1I69_05105</name>
</gene>
<evidence type="ECO:0000313" key="4">
    <source>
        <dbReference type="Proteomes" id="UP000306477"/>
    </source>
</evidence>
<name>A0A4V3V879_9BACI</name>
<dbReference type="Proteomes" id="UP000306477">
    <property type="component" value="Unassembled WGS sequence"/>
</dbReference>
<feature type="domain" description="Aerobactin siderophore biosynthesis IucA/IucC-like C-terminal" evidence="1">
    <location>
        <begin position="108"/>
        <end position="178"/>
    </location>
</feature>
<dbReference type="Pfam" id="PF11575">
    <property type="entry name" value="FhuF_C"/>
    <property type="match status" value="1"/>
</dbReference>
<organism evidence="3 4">
    <name type="scientific">Bacillus timonensis</name>
    <dbReference type="NCBI Taxonomy" id="1033734"/>
    <lineage>
        <taxon>Bacteria</taxon>
        <taxon>Bacillati</taxon>
        <taxon>Bacillota</taxon>
        <taxon>Bacilli</taxon>
        <taxon>Bacillales</taxon>
        <taxon>Bacillaceae</taxon>
        <taxon>Bacillus</taxon>
    </lineage>
</organism>
<comment type="caution">
    <text evidence="3">The sequence shown here is derived from an EMBL/GenBank/DDBJ whole genome shotgun (WGS) entry which is preliminary data.</text>
</comment>
<protein>
    <submittedName>
        <fullName evidence="3">Iron reductase</fullName>
    </submittedName>
</protein>